<dbReference type="GO" id="GO:0032196">
    <property type="term" value="P:transposition"/>
    <property type="evidence" value="ECO:0007669"/>
    <property type="project" value="UniProtKB-KW"/>
</dbReference>
<dbReference type="Pfam" id="PF01385">
    <property type="entry name" value="OrfB_IS605"/>
    <property type="match status" value="1"/>
</dbReference>
<dbReference type="Proteomes" id="UP000008206">
    <property type="component" value="Chromosome"/>
</dbReference>
<dbReference type="EMBL" id="CP002198">
    <property type="protein sequence ID" value="ADN12605.1"/>
    <property type="molecule type" value="Genomic_DNA"/>
</dbReference>
<dbReference type="GO" id="GO:0003677">
    <property type="term" value="F:DNA binding"/>
    <property type="evidence" value="ECO:0007669"/>
    <property type="project" value="UniProtKB-KW"/>
</dbReference>
<name>E0U8G9_GLOV7</name>
<keyword evidence="3" id="KW-0238">DNA-binding</keyword>
<dbReference type="GO" id="GO:0006310">
    <property type="term" value="P:DNA recombination"/>
    <property type="evidence" value="ECO:0007669"/>
    <property type="project" value="UniProtKB-KW"/>
</dbReference>
<accession>E0U8G9</accession>
<evidence type="ECO:0000256" key="4">
    <source>
        <dbReference type="ARBA" id="ARBA00023172"/>
    </source>
</evidence>
<dbReference type="KEGG" id="cyj:Cyan7822_0567"/>
<evidence type="ECO:0000256" key="2">
    <source>
        <dbReference type="ARBA" id="ARBA00022578"/>
    </source>
</evidence>
<dbReference type="STRING" id="497965.Cyan7822_0567"/>
<gene>
    <name evidence="6" type="ordered locus">Cyan7822_0567</name>
</gene>
<proteinExistence type="inferred from homology"/>
<evidence type="ECO:0000256" key="1">
    <source>
        <dbReference type="ARBA" id="ARBA00008761"/>
    </source>
</evidence>
<evidence type="ECO:0000313" key="7">
    <source>
        <dbReference type="Proteomes" id="UP000008206"/>
    </source>
</evidence>
<sequence>MYGTKPVKLKVSDAVKAHLTYLCQQSNNLINSSLYLIRQRHFESCETKCYFDREGFYRCGRRDRFLKITYAELCKLMKDELSYKILGGQCAQQTLKTVVESCNSYNGLLKAYWKGEVDKPKVPNYRKKGGLAPITYPAQAISFNLETGKCKLPISCELNNDIKTDLGLTEIWINGCTGITIEQIAEVRIIPKNQSLYVEYVYKVEEPPSIQLDYSLALGIDPGLTNWLTCLSNKGKSFIIDGRKIKSINQNYHRKVAKLKKGNPAKYWDKVLDSVTEKRNNQMRDVINKAAKFVINYCLKHTIGNIVFGWNTGSKNEINIGKKNNQEFVQIPTARLKNRIKELCDYYGIIFTETEEAYSSKASFLDNDLVPRHGEKPSQYKFSGKRIKRGLYRTKNGLLINSDCNGSANILKKVMTQLNLDLAKVTRGALALPKRYDLFTDMKKLYRKTDCGGAF</sequence>
<dbReference type="HOGENOM" id="CLU_032903_16_0_3"/>
<evidence type="ECO:0000313" key="6">
    <source>
        <dbReference type="EMBL" id="ADN12605.1"/>
    </source>
</evidence>
<comment type="similarity">
    <text evidence="1">In the C-terminal section; belongs to the transposase 35 family.</text>
</comment>
<reference evidence="7" key="1">
    <citation type="journal article" date="2011" name="MBio">
        <title>Novel metabolic attributes of the genus Cyanothece, comprising a group of unicellular nitrogen-fixing Cyanobacteria.</title>
        <authorList>
            <person name="Bandyopadhyay A."/>
            <person name="Elvitigala T."/>
            <person name="Welsh E."/>
            <person name="Stockel J."/>
            <person name="Liberton M."/>
            <person name="Min H."/>
            <person name="Sherman L.A."/>
            <person name="Pakrasi H.B."/>
        </authorList>
    </citation>
    <scope>NUCLEOTIDE SEQUENCE [LARGE SCALE GENOMIC DNA]</scope>
    <source>
        <strain evidence="7">PCC 7822</strain>
    </source>
</reference>
<dbReference type="InterPro" id="IPR010095">
    <property type="entry name" value="Cas12f1-like_TNB"/>
</dbReference>
<keyword evidence="2" id="KW-0815">Transposition</keyword>
<evidence type="ECO:0000256" key="3">
    <source>
        <dbReference type="ARBA" id="ARBA00023125"/>
    </source>
</evidence>
<dbReference type="eggNOG" id="COG0675">
    <property type="taxonomic scope" value="Bacteria"/>
</dbReference>
<dbReference type="AlphaFoldDB" id="E0U8G9"/>
<feature type="domain" description="Probable transposase IS891/IS1136/IS1341" evidence="5">
    <location>
        <begin position="201"/>
        <end position="309"/>
    </location>
</feature>
<dbReference type="NCBIfam" id="NF040570">
    <property type="entry name" value="guided_TnpB"/>
    <property type="match status" value="1"/>
</dbReference>
<protein>
    <submittedName>
        <fullName evidence="6">Transposase, IS605 OrfB family</fullName>
    </submittedName>
</protein>
<dbReference type="OrthoDB" id="442799at2"/>
<organism evidence="6 7">
    <name type="scientific">Gloeothece verrucosa (strain PCC 7822)</name>
    <name type="common">Cyanothece sp. (strain PCC 7822)</name>
    <dbReference type="NCBI Taxonomy" id="497965"/>
    <lineage>
        <taxon>Bacteria</taxon>
        <taxon>Bacillati</taxon>
        <taxon>Cyanobacteriota</taxon>
        <taxon>Cyanophyceae</taxon>
        <taxon>Oscillatoriophycideae</taxon>
        <taxon>Chroococcales</taxon>
        <taxon>Aphanothecaceae</taxon>
        <taxon>Gloeothece</taxon>
        <taxon>Gloeothece verrucosa</taxon>
    </lineage>
</organism>
<keyword evidence="4" id="KW-0233">DNA recombination</keyword>
<dbReference type="NCBIfam" id="TIGR01766">
    <property type="entry name" value="IS200/IS605 family accessory protein TnpB-like domain"/>
    <property type="match status" value="1"/>
</dbReference>
<dbReference type="InterPro" id="IPR001959">
    <property type="entry name" value="Transposase"/>
</dbReference>
<dbReference type="RefSeq" id="WP_013320715.1">
    <property type="nucleotide sequence ID" value="NC_014501.1"/>
</dbReference>
<evidence type="ECO:0000259" key="5">
    <source>
        <dbReference type="Pfam" id="PF01385"/>
    </source>
</evidence>
<keyword evidence="7" id="KW-1185">Reference proteome</keyword>